<protein>
    <submittedName>
        <fullName evidence="1">Uncharacterized protein</fullName>
    </submittedName>
</protein>
<accession>A0A2M7RXE0</accession>
<organism evidence="1 2">
    <name type="scientific">Candidatus Falkowbacteria bacterium CG_4_10_14_0_8_um_filter_41_36</name>
    <dbReference type="NCBI Taxonomy" id="1974556"/>
    <lineage>
        <taxon>Bacteria</taxon>
        <taxon>Candidatus Falkowiibacteriota</taxon>
    </lineage>
</organism>
<evidence type="ECO:0000313" key="2">
    <source>
        <dbReference type="Proteomes" id="UP000230105"/>
    </source>
</evidence>
<dbReference type="AlphaFoldDB" id="A0A2M7RXE0"/>
<proteinExistence type="predicted"/>
<gene>
    <name evidence="1" type="ORF">COY54_02055</name>
</gene>
<evidence type="ECO:0000313" key="1">
    <source>
        <dbReference type="EMBL" id="PIZ09944.1"/>
    </source>
</evidence>
<sequence length="197" mass="21207">MLIGGLILIITGLLKIFGSATSKALVNKFNEFQGPTTQIGDDLKTAGTLLSGIATKEQAKDYAGVITDMQAVVTRLSDAESSINSLISLTSEFKVLIDRNSNQSIKTAGLHFINVSSSRNTTVLKMTADTKEFTNLVIPYYNALIQGKQVTLDESKITTLANQLTADSQAITKISTELETATQDLAKVANFTLTKKE</sequence>
<dbReference type="EMBL" id="PFMP01000054">
    <property type="protein sequence ID" value="PIZ09944.1"/>
    <property type="molecule type" value="Genomic_DNA"/>
</dbReference>
<comment type="caution">
    <text evidence="1">The sequence shown here is derived from an EMBL/GenBank/DDBJ whole genome shotgun (WGS) entry which is preliminary data.</text>
</comment>
<name>A0A2M7RXE0_9BACT</name>
<reference evidence="2" key="1">
    <citation type="submission" date="2017-09" db="EMBL/GenBank/DDBJ databases">
        <title>Depth-based differentiation of microbial function through sediment-hosted aquifers and enrichment of novel symbionts in the deep terrestrial subsurface.</title>
        <authorList>
            <person name="Probst A.J."/>
            <person name="Ladd B."/>
            <person name="Jarett J.K."/>
            <person name="Geller-Mcgrath D.E."/>
            <person name="Sieber C.M.K."/>
            <person name="Emerson J.B."/>
            <person name="Anantharaman K."/>
            <person name="Thomas B.C."/>
            <person name="Malmstrom R."/>
            <person name="Stieglmeier M."/>
            <person name="Klingl A."/>
            <person name="Woyke T."/>
            <person name="Ryan C.M."/>
            <person name="Banfield J.F."/>
        </authorList>
    </citation>
    <scope>NUCLEOTIDE SEQUENCE [LARGE SCALE GENOMIC DNA]</scope>
</reference>
<dbReference type="Proteomes" id="UP000230105">
    <property type="component" value="Unassembled WGS sequence"/>
</dbReference>